<evidence type="ECO:0000256" key="1">
    <source>
        <dbReference type="SAM" id="MobiDB-lite"/>
    </source>
</evidence>
<dbReference type="Proteomes" id="UP000219612">
    <property type="component" value="Unassembled WGS sequence"/>
</dbReference>
<feature type="region of interest" description="Disordered" evidence="1">
    <location>
        <begin position="66"/>
        <end position="107"/>
    </location>
</feature>
<dbReference type="OrthoDB" id="3296681at2"/>
<name>A0A285HQN9_9ACTN</name>
<reference evidence="2 3" key="1">
    <citation type="submission" date="2017-09" db="EMBL/GenBank/DDBJ databases">
        <authorList>
            <person name="Ehlers B."/>
            <person name="Leendertz F.H."/>
        </authorList>
    </citation>
    <scope>NUCLEOTIDE SEQUENCE [LARGE SCALE GENOMIC DNA]</scope>
    <source>
        <strain evidence="2 3">CGMCC 4.6857</strain>
    </source>
</reference>
<dbReference type="EMBL" id="OBDY01000005">
    <property type="protein sequence ID" value="SNY37893.1"/>
    <property type="molecule type" value="Genomic_DNA"/>
</dbReference>
<organism evidence="2 3">
    <name type="scientific">Paractinoplanes atraurantiacus</name>
    <dbReference type="NCBI Taxonomy" id="1036182"/>
    <lineage>
        <taxon>Bacteria</taxon>
        <taxon>Bacillati</taxon>
        <taxon>Actinomycetota</taxon>
        <taxon>Actinomycetes</taxon>
        <taxon>Micromonosporales</taxon>
        <taxon>Micromonosporaceae</taxon>
        <taxon>Paractinoplanes</taxon>
    </lineage>
</organism>
<evidence type="ECO:0000313" key="3">
    <source>
        <dbReference type="Proteomes" id="UP000219612"/>
    </source>
</evidence>
<gene>
    <name evidence="2" type="ORF">SAMN05421748_105156</name>
</gene>
<dbReference type="RefSeq" id="WP_097320503.1">
    <property type="nucleotide sequence ID" value="NZ_OBDY01000005.1"/>
</dbReference>
<proteinExistence type="predicted"/>
<dbReference type="AlphaFoldDB" id="A0A285HQN9"/>
<evidence type="ECO:0000313" key="2">
    <source>
        <dbReference type="EMBL" id="SNY37893.1"/>
    </source>
</evidence>
<sequence>MITVQRCEVRVVRRGGWSWGPDPQGLVRQVLDSLPDLLTEHFGEALTGDGPDLEITEPVRLTARLGSSPGLVIEPATGSLPAPRPVSSPAAPEPTSGTDDPLPPGPATLFEELAVRDELAPLLALLPDETFRTFLTALREEPSLTVVTALVTEGTRRWSLTPPPAGDMAGLTAALSAVPGTPPAPPDPVRATPAAAPGAAAPVAALVAGETRAGPALPFLLAGPLARTGYLDAIGPALAAETPLFAAALAYKVLSAPERGWRRPPQDHAAAAAFAGLPEAPDLTEFAGRVEPALPVLDGVLALSLCRGHDPADPLLVTGVDGGLLLVDAQGMFPIGWAPDVAGLLPHWTACGRPPVLVCDGPLPASCLRDLATAGADVLTDARPLRGDPLSRLPWRSPLWTHGTPAPALAAAFPGHAERAAELVRSLFVDRLAVPRARAGPLERSTALAASLALGLIAWTLWRDRETPHPVLALTRFADLEATVRYEPRVVRVRLPLGPRHADLWRNGLLTDVPHVVWLGGRSLTFSGG</sequence>
<keyword evidence="3" id="KW-1185">Reference proteome</keyword>
<accession>A0A285HQN9</accession>
<protein>
    <submittedName>
        <fullName evidence="2">Uncharacterized protein</fullName>
    </submittedName>
</protein>
<feature type="compositionally biased region" description="Low complexity" evidence="1">
    <location>
        <begin position="79"/>
        <end position="94"/>
    </location>
</feature>